<dbReference type="STRING" id="1442368.A0A0D2GVM0"/>
<dbReference type="AlphaFoldDB" id="A0A0D2GVM0"/>
<evidence type="ECO:0000313" key="2">
    <source>
        <dbReference type="EMBL" id="KIW76409.1"/>
    </source>
</evidence>
<keyword evidence="3" id="KW-1185">Reference proteome</keyword>
<evidence type="ECO:0000259" key="1">
    <source>
        <dbReference type="Pfam" id="PF01261"/>
    </source>
</evidence>
<dbReference type="Proteomes" id="UP000053029">
    <property type="component" value="Unassembled WGS sequence"/>
</dbReference>
<dbReference type="PANTHER" id="PTHR12110">
    <property type="entry name" value="HYDROXYPYRUVATE ISOMERASE"/>
    <property type="match status" value="1"/>
</dbReference>
<dbReference type="VEuPathDB" id="FungiDB:Z517_11155"/>
<dbReference type="EMBL" id="KN846975">
    <property type="protein sequence ID" value="KIW76409.1"/>
    <property type="molecule type" value="Genomic_DNA"/>
</dbReference>
<dbReference type="GeneID" id="25310645"/>
<reference evidence="2 3" key="1">
    <citation type="submission" date="2015-01" db="EMBL/GenBank/DDBJ databases">
        <title>The Genome Sequence of Fonsecaea pedrosoi CBS 271.37.</title>
        <authorList>
            <consortium name="The Broad Institute Genomics Platform"/>
            <person name="Cuomo C."/>
            <person name="de Hoog S."/>
            <person name="Gorbushina A."/>
            <person name="Stielow B."/>
            <person name="Teixiera M."/>
            <person name="Abouelleil A."/>
            <person name="Chapman S.B."/>
            <person name="Priest M."/>
            <person name="Young S.K."/>
            <person name="Wortman J."/>
            <person name="Nusbaum C."/>
            <person name="Birren B."/>
        </authorList>
    </citation>
    <scope>NUCLEOTIDE SEQUENCE [LARGE SCALE GENOMIC DNA]</scope>
    <source>
        <strain evidence="2 3">CBS 271.37</strain>
    </source>
</reference>
<organism evidence="2 3">
    <name type="scientific">Fonsecaea pedrosoi CBS 271.37</name>
    <dbReference type="NCBI Taxonomy" id="1442368"/>
    <lineage>
        <taxon>Eukaryota</taxon>
        <taxon>Fungi</taxon>
        <taxon>Dikarya</taxon>
        <taxon>Ascomycota</taxon>
        <taxon>Pezizomycotina</taxon>
        <taxon>Eurotiomycetes</taxon>
        <taxon>Chaetothyriomycetidae</taxon>
        <taxon>Chaetothyriales</taxon>
        <taxon>Herpotrichiellaceae</taxon>
        <taxon>Fonsecaea</taxon>
    </lineage>
</organism>
<dbReference type="InterPro" id="IPR036237">
    <property type="entry name" value="Xyl_isomerase-like_sf"/>
</dbReference>
<sequence length="334" mass="37511">MVQPAVASLSLGDPGVHDIKSRLRAAAQNGFHGVEIIGTDIDATAEKLPAGLTYDNRLQAARNIRKQCDELGLTVIVLQSFRHYEGLLDRRQHEAMLEKLRLWFDIVRILGCDMIQVPTTWLQEGTTGDEETLVADLREIADRGLAESPVVRFSYEGVAWGRYIDTWEGTWEMAKKVDRPNFGLCLDTFHIAGRVWGDPTTQTGRTGNADSALEASIQRLIREVNVEKVFYVQAGDAEKLDPSLSQSHPFHAIDQPARMSWSRNARLFPYEEERGGYLPIERVMKAIVKGLGYDGWVSMELFSCELSQSDPELPSRYAARASASWKKMIATLKQ</sequence>
<evidence type="ECO:0000313" key="3">
    <source>
        <dbReference type="Proteomes" id="UP000053029"/>
    </source>
</evidence>
<dbReference type="InterPro" id="IPR050312">
    <property type="entry name" value="IolE/XylAMocC-like"/>
</dbReference>
<dbReference type="OrthoDB" id="5360893at2759"/>
<gene>
    <name evidence="2" type="ORF">Z517_11155</name>
</gene>
<dbReference type="SUPFAM" id="SSF51658">
    <property type="entry name" value="Xylose isomerase-like"/>
    <property type="match status" value="1"/>
</dbReference>
<dbReference type="RefSeq" id="XP_013280217.1">
    <property type="nucleotide sequence ID" value="XM_013424763.1"/>
</dbReference>
<dbReference type="HOGENOM" id="CLU_035063_0_0_1"/>
<dbReference type="Pfam" id="PF01261">
    <property type="entry name" value="AP_endonuc_2"/>
    <property type="match status" value="1"/>
</dbReference>
<dbReference type="PANTHER" id="PTHR12110:SF21">
    <property type="entry name" value="XYLOSE ISOMERASE-LIKE TIM BARREL DOMAIN-CONTAINING PROTEIN"/>
    <property type="match status" value="1"/>
</dbReference>
<accession>A0A0D2GVM0</accession>
<proteinExistence type="predicted"/>
<name>A0A0D2GVM0_9EURO</name>
<protein>
    <recommendedName>
        <fullName evidence="1">Xylose isomerase-like TIM barrel domain-containing protein</fullName>
    </recommendedName>
</protein>
<dbReference type="Gene3D" id="3.20.20.150">
    <property type="entry name" value="Divalent-metal-dependent TIM barrel enzymes"/>
    <property type="match status" value="1"/>
</dbReference>
<dbReference type="InterPro" id="IPR013022">
    <property type="entry name" value="Xyl_isomerase-like_TIM-brl"/>
</dbReference>
<feature type="domain" description="Xylose isomerase-like TIM barrel" evidence="1">
    <location>
        <begin position="23"/>
        <end position="314"/>
    </location>
</feature>